<dbReference type="GO" id="GO:0015031">
    <property type="term" value="P:protein transport"/>
    <property type="evidence" value="ECO:0007669"/>
    <property type="project" value="UniProtKB-KW"/>
</dbReference>
<evidence type="ECO:0000256" key="1">
    <source>
        <dbReference type="ARBA" id="ARBA00004459"/>
    </source>
</evidence>
<keyword evidence="6 13" id="KW-0732">Signal</keyword>
<evidence type="ECO:0000256" key="8">
    <source>
        <dbReference type="ARBA" id="ARBA00023136"/>
    </source>
</evidence>
<evidence type="ECO:0000256" key="7">
    <source>
        <dbReference type="ARBA" id="ARBA00022927"/>
    </source>
</evidence>
<keyword evidence="11 13" id="KW-0998">Cell outer membrane</keyword>
<dbReference type="Gene3D" id="2.50.20.10">
    <property type="entry name" value="Lipoprotein localisation LolA/LolB/LppX"/>
    <property type="match status" value="1"/>
</dbReference>
<dbReference type="InterPro" id="IPR029046">
    <property type="entry name" value="LolA/LolB/LppX"/>
</dbReference>
<evidence type="ECO:0000256" key="11">
    <source>
        <dbReference type="ARBA" id="ARBA00023237"/>
    </source>
</evidence>
<protein>
    <recommendedName>
        <fullName evidence="4 13">Outer-membrane lipoprotein LolB</fullName>
    </recommendedName>
</protein>
<name>A0A1G8QJA5_9GAMM</name>
<dbReference type="OrthoDB" id="9797618at2"/>
<accession>A0A1G8QJA5</accession>
<keyword evidence="12 13" id="KW-0449">Lipoprotein</keyword>
<evidence type="ECO:0000256" key="5">
    <source>
        <dbReference type="ARBA" id="ARBA00022448"/>
    </source>
</evidence>
<evidence type="ECO:0000256" key="3">
    <source>
        <dbReference type="ARBA" id="ARBA00011245"/>
    </source>
</evidence>
<evidence type="ECO:0000313" key="16">
    <source>
        <dbReference type="Proteomes" id="UP000199527"/>
    </source>
</evidence>
<dbReference type="GO" id="GO:0009279">
    <property type="term" value="C:cell outer membrane"/>
    <property type="evidence" value="ECO:0007669"/>
    <property type="project" value="UniProtKB-SubCell"/>
</dbReference>
<evidence type="ECO:0000256" key="2">
    <source>
        <dbReference type="ARBA" id="ARBA00009696"/>
    </source>
</evidence>
<feature type="signal peptide" evidence="14">
    <location>
        <begin position="1"/>
        <end position="24"/>
    </location>
</feature>
<keyword evidence="16" id="KW-1185">Reference proteome</keyword>
<organism evidence="15 16">
    <name type="scientific">Ferrimonas sediminum</name>
    <dbReference type="NCBI Taxonomy" id="718193"/>
    <lineage>
        <taxon>Bacteria</taxon>
        <taxon>Pseudomonadati</taxon>
        <taxon>Pseudomonadota</taxon>
        <taxon>Gammaproteobacteria</taxon>
        <taxon>Alteromonadales</taxon>
        <taxon>Ferrimonadaceae</taxon>
        <taxon>Ferrimonas</taxon>
    </lineage>
</organism>
<dbReference type="PROSITE" id="PS51257">
    <property type="entry name" value="PROKAR_LIPOPROTEIN"/>
    <property type="match status" value="1"/>
</dbReference>
<evidence type="ECO:0000256" key="12">
    <source>
        <dbReference type="ARBA" id="ARBA00023288"/>
    </source>
</evidence>
<dbReference type="Proteomes" id="UP000199527">
    <property type="component" value="Unassembled WGS sequence"/>
</dbReference>
<evidence type="ECO:0000256" key="4">
    <source>
        <dbReference type="ARBA" id="ARBA00016202"/>
    </source>
</evidence>
<dbReference type="NCBIfam" id="TIGR00548">
    <property type="entry name" value="lolB"/>
    <property type="match status" value="1"/>
</dbReference>
<evidence type="ECO:0000256" key="10">
    <source>
        <dbReference type="ARBA" id="ARBA00023186"/>
    </source>
</evidence>
<comment type="subunit">
    <text evidence="3 13">Monomer.</text>
</comment>
<keyword evidence="10 13" id="KW-0143">Chaperone</keyword>
<evidence type="ECO:0000256" key="13">
    <source>
        <dbReference type="HAMAP-Rule" id="MF_00233"/>
    </source>
</evidence>
<dbReference type="GO" id="GO:0044874">
    <property type="term" value="P:lipoprotein localization to outer membrane"/>
    <property type="evidence" value="ECO:0007669"/>
    <property type="project" value="UniProtKB-UniRule"/>
</dbReference>
<keyword evidence="7 13" id="KW-0653">Protein transport</keyword>
<gene>
    <name evidence="13" type="primary">lolB</name>
    <name evidence="15" type="ORF">SAMN04488540_104309</name>
</gene>
<dbReference type="CDD" id="cd16326">
    <property type="entry name" value="LolB"/>
    <property type="match status" value="1"/>
</dbReference>
<keyword evidence="5 13" id="KW-0813">Transport</keyword>
<evidence type="ECO:0000256" key="6">
    <source>
        <dbReference type="ARBA" id="ARBA00022729"/>
    </source>
</evidence>
<evidence type="ECO:0000256" key="14">
    <source>
        <dbReference type="SAM" id="SignalP"/>
    </source>
</evidence>
<reference evidence="16" key="1">
    <citation type="submission" date="2016-10" db="EMBL/GenBank/DDBJ databases">
        <authorList>
            <person name="Varghese N."/>
            <person name="Submissions S."/>
        </authorList>
    </citation>
    <scope>NUCLEOTIDE SEQUENCE [LARGE SCALE GENOMIC DNA]</scope>
    <source>
        <strain evidence="16">DSM 23317</strain>
    </source>
</reference>
<keyword evidence="8 13" id="KW-0472">Membrane</keyword>
<dbReference type="AlphaFoldDB" id="A0A1G8QJA5"/>
<dbReference type="Pfam" id="PF03550">
    <property type="entry name" value="LolB"/>
    <property type="match status" value="1"/>
</dbReference>
<comment type="similarity">
    <text evidence="2 13">Belongs to the LolB family.</text>
</comment>
<sequence>MLKGQTQLYSILLILLWLSGCAVAPHASKDSAPPSELTHWQLKGKLAIIQPDERLSVNLHWQHHNERDDLRLTNLFGSTLLLLNADAQGASVTFDDQIHTGNNASELIARLTGWSVPLTELSGWILGQHTPDGAQVTLDEQGWPATVTLSLAPGEAQWQMSYQGWQQVEGYRIPRMVSLRQGSKRLKLALSDWQPESPR</sequence>
<keyword evidence="9 13" id="KW-0564">Palmitate</keyword>
<comment type="subcellular location">
    <subcellularLocation>
        <location evidence="1 13">Cell outer membrane</location>
        <topology evidence="1 13">Lipid-anchor</topology>
    </subcellularLocation>
</comment>
<proteinExistence type="inferred from homology"/>
<dbReference type="RefSeq" id="WP_090364287.1">
    <property type="nucleotide sequence ID" value="NZ_FNEM01000004.1"/>
</dbReference>
<evidence type="ECO:0000313" key="15">
    <source>
        <dbReference type="EMBL" id="SDJ04485.1"/>
    </source>
</evidence>
<dbReference type="EMBL" id="FNEM01000004">
    <property type="protein sequence ID" value="SDJ04485.1"/>
    <property type="molecule type" value="Genomic_DNA"/>
</dbReference>
<dbReference type="SUPFAM" id="SSF89392">
    <property type="entry name" value="Prokaryotic lipoproteins and lipoprotein localization factors"/>
    <property type="match status" value="1"/>
</dbReference>
<evidence type="ECO:0000256" key="9">
    <source>
        <dbReference type="ARBA" id="ARBA00023139"/>
    </source>
</evidence>
<dbReference type="HAMAP" id="MF_00233">
    <property type="entry name" value="LolB"/>
    <property type="match status" value="1"/>
</dbReference>
<feature type="chain" id="PRO_5011793005" description="Outer-membrane lipoprotein LolB" evidence="14">
    <location>
        <begin position="25"/>
        <end position="199"/>
    </location>
</feature>
<dbReference type="InterPro" id="IPR004565">
    <property type="entry name" value="OM_lipoprot_LolB"/>
</dbReference>
<comment type="function">
    <text evidence="13">Plays a critical role in the incorporation of lipoproteins in the outer membrane after they are released by the LolA protein.</text>
</comment>